<dbReference type="PRINTS" id="PR00723">
    <property type="entry name" value="SUBTILISIN"/>
</dbReference>
<dbReference type="Proteomes" id="UP000006657">
    <property type="component" value="Chromosome"/>
</dbReference>
<dbReference type="Pfam" id="PF18962">
    <property type="entry name" value="Por_Secre_tail"/>
    <property type="match status" value="1"/>
</dbReference>
<evidence type="ECO:0000256" key="1">
    <source>
        <dbReference type="ARBA" id="ARBA00022670"/>
    </source>
</evidence>
<dbReference type="PROSITE" id="PS00137">
    <property type="entry name" value="SUBTILASE_HIS"/>
    <property type="match status" value="1"/>
</dbReference>
<dbReference type="KEGG" id="osp:Odosp_1764"/>
<dbReference type="GO" id="GO:0016485">
    <property type="term" value="P:protein processing"/>
    <property type="evidence" value="ECO:0007669"/>
    <property type="project" value="TreeGrafter"/>
</dbReference>
<evidence type="ECO:0000259" key="6">
    <source>
        <dbReference type="Pfam" id="PF16361"/>
    </source>
</evidence>
<dbReference type="PROSITE" id="PS51257">
    <property type="entry name" value="PROKAR_LIPOPROTEIN"/>
    <property type="match status" value="1"/>
</dbReference>
<keyword evidence="2 4" id="KW-0378">Hydrolase</keyword>
<dbReference type="Gene3D" id="3.40.50.200">
    <property type="entry name" value="Peptidase S8/S53 domain"/>
    <property type="match status" value="1"/>
</dbReference>
<dbReference type="PANTHER" id="PTHR42884">
    <property type="entry name" value="PROPROTEIN CONVERTASE SUBTILISIN/KEXIN-RELATED"/>
    <property type="match status" value="1"/>
</dbReference>
<dbReference type="eggNOG" id="COG1404">
    <property type="taxonomic scope" value="Bacteria"/>
</dbReference>
<dbReference type="SUPFAM" id="SSF52743">
    <property type="entry name" value="Subtilisin-like"/>
    <property type="match status" value="1"/>
</dbReference>
<evidence type="ECO:0000313" key="8">
    <source>
        <dbReference type="EMBL" id="ADY32781.1"/>
    </source>
</evidence>
<dbReference type="RefSeq" id="WP_013611981.1">
    <property type="nucleotide sequence ID" value="NC_015160.1"/>
</dbReference>
<dbReference type="InterPro" id="IPR000209">
    <property type="entry name" value="Peptidase_S8/S53_dom"/>
</dbReference>
<feature type="domain" description="Secretion system C-terminal sorting" evidence="7">
    <location>
        <begin position="598"/>
        <end position="672"/>
    </location>
</feature>
<dbReference type="InterPro" id="IPR015500">
    <property type="entry name" value="Peptidase_S8_subtilisin-rel"/>
</dbReference>
<protein>
    <submittedName>
        <fullName evidence="8">Peptidase S8 and S53 subtilisin kexin sedolisin</fullName>
    </submittedName>
</protein>
<dbReference type="NCBIfam" id="TIGR04183">
    <property type="entry name" value="Por_Secre_tail"/>
    <property type="match status" value="1"/>
</dbReference>
<keyword evidence="3 4" id="KW-0720">Serine protease</keyword>
<reference evidence="8 9" key="1">
    <citation type="journal article" date="2011" name="Stand. Genomic Sci.">
        <title>Complete genome sequence of Odoribacter splanchnicus type strain (1651/6).</title>
        <authorList>
            <consortium name="US DOE Joint Genome Institute (JGI-PGF)"/>
            <person name="Goker M."/>
            <person name="Gronow S."/>
            <person name="Zeytun A."/>
            <person name="Nolan M."/>
            <person name="Lucas S."/>
            <person name="Lapidus A."/>
            <person name="Hammon N."/>
            <person name="Deshpande S."/>
            <person name="Cheng J.F."/>
            <person name="Pitluck S."/>
            <person name="Liolios K."/>
            <person name="Pagani I."/>
            <person name="Ivanova N."/>
            <person name="Mavromatis K."/>
            <person name="Ovchinikova G."/>
            <person name="Pati A."/>
            <person name="Tapia R."/>
            <person name="Han C."/>
            <person name="Goodwin L."/>
            <person name="Chen A."/>
            <person name="Palaniappan K."/>
            <person name="Land M."/>
            <person name="Hauser L."/>
            <person name="Jeffries C.D."/>
            <person name="Brambilla E.M."/>
            <person name="Rohde M."/>
            <person name="Detter J.C."/>
            <person name="Woyke T."/>
            <person name="Bristow J."/>
            <person name="Markowitz V."/>
            <person name="Hugenholtz P."/>
            <person name="Eisen J.A."/>
            <person name="Kyrpides N.C."/>
            <person name="Klenk H.P."/>
        </authorList>
    </citation>
    <scope>NUCLEOTIDE SEQUENCE [LARGE SCALE GENOMIC DNA]</scope>
    <source>
        <strain evidence="9">ATCC 29572 / DSM 20712 / JCM 15291 / NCTC 10825 / 1651/6</strain>
    </source>
</reference>
<dbReference type="EMBL" id="CP002544">
    <property type="protein sequence ID" value="ADY32781.1"/>
    <property type="molecule type" value="Genomic_DNA"/>
</dbReference>
<evidence type="ECO:0000256" key="4">
    <source>
        <dbReference type="PROSITE-ProRule" id="PRU01240"/>
    </source>
</evidence>
<dbReference type="InterPro" id="IPR022398">
    <property type="entry name" value="Peptidase_S8_His-AS"/>
</dbReference>
<dbReference type="Pfam" id="PF16361">
    <property type="entry name" value="Peptidase_S8_N"/>
    <property type="match status" value="1"/>
</dbReference>
<dbReference type="OrthoDB" id="1489355at2"/>
<accession>F9Z6A8</accession>
<feature type="active site" description="Charge relay system" evidence="4">
    <location>
        <position position="428"/>
    </location>
</feature>
<evidence type="ECO:0000313" key="9">
    <source>
        <dbReference type="Proteomes" id="UP000006657"/>
    </source>
</evidence>
<dbReference type="PaxDb" id="709991-Odosp_1764"/>
<keyword evidence="9" id="KW-1185">Reference proteome</keyword>
<dbReference type="BioCyc" id="OSPL709991:G1GRN-1786-MONOMER"/>
<feature type="active site" description="Charge relay system" evidence="4">
    <location>
        <position position="192"/>
    </location>
</feature>
<proteinExistence type="inferred from homology"/>
<dbReference type="InterPro" id="IPR036852">
    <property type="entry name" value="Peptidase_S8/S53_dom_sf"/>
</dbReference>
<dbReference type="InterPro" id="IPR026444">
    <property type="entry name" value="Secre_tail"/>
</dbReference>
<sequence>MKKIVYLLLLGLASCQQDDIITEVPKDDWSVIANTAGQIKGQVNIKFKELPKDLQIVTTRSGVDTDNGQLNSVIRQLGGTRLERVFPHAGKFEARTRKAGLHLWYQVSFDENIPTAEAMKALSGIPNVATVEPIYKGKTESVPLPYNDPYLPQQWHLYNNGSNGMLAGGDISILEAWEIEKGKPEVIVNVVDSKVDVNHEDLKDNLWKNPGEYNQNPWGDNDGNGYQGDWHGIGANPINGLPDYGAVDKDDHGTHVAGILAAKNNNGVGICGVAGGDAPDNGIRIMCCPFNNGNPAASIKYGADHGAVICTNSWYIAGGSVGEVLQDAVNYFVTYAGIDEYGNQTGPMRGGIVFGSAGNDGVEPESHYPASLDNVIAVAALDPAFRKSGYSNYAEWVDIAAPGGGNGYGWQMWSCAIGNRYLELVGTSQATPVAAGVAALIVSKFAREGLTPYEVEYRLKRGVKPIDDYNPEYKGKLGAGCVDALLALSDEPVNFLPVITAQKPIEGVQIIPYGSTAQYVYTVSDTEDGTDLDYVLEDPSKSVTATKQDGTIMLTVNNRNCIAGDHIVKLTVTDRGGLSSTTELSIKLQPELLQEVELYPNPVVDILTIRASMTFSGEMRACLYDASGNLVLERKVTASLHKAGELDLSKVDGGSYTLKLYCNNKTITKNIIKL</sequence>
<comment type="similarity">
    <text evidence="4">Belongs to the peptidase S8 family.</text>
</comment>
<name>F9Z6A8_ODOSD</name>
<feature type="active site" description="Charge relay system" evidence="4">
    <location>
        <position position="252"/>
    </location>
</feature>
<feature type="domain" description="Subtilase N-terminal" evidence="6">
    <location>
        <begin position="44"/>
        <end position="159"/>
    </location>
</feature>
<dbReference type="AlphaFoldDB" id="F9Z6A8"/>
<gene>
    <name evidence="8" type="ordered locus">Odosp_1764</name>
</gene>
<dbReference type="HOGENOM" id="CLU_014786_0_0_10"/>
<dbReference type="PROSITE" id="PS51892">
    <property type="entry name" value="SUBTILASE"/>
    <property type="match status" value="1"/>
</dbReference>
<organism evidence="8 9">
    <name type="scientific">Odoribacter splanchnicus (strain ATCC 29572 / DSM 20712 / CIP 104287 / JCM 15291 / NCTC 10825 / 1651/6)</name>
    <name type="common">Bacteroides splanchnicus</name>
    <dbReference type="NCBI Taxonomy" id="709991"/>
    <lineage>
        <taxon>Bacteria</taxon>
        <taxon>Pseudomonadati</taxon>
        <taxon>Bacteroidota</taxon>
        <taxon>Bacteroidia</taxon>
        <taxon>Bacteroidales</taxon>
        <taxon>Odoribacteraceae</taxon>
        <taxon>Odoribacter</taxon>
    </lineage>
</organism>
<dbReference type="InterPro" id="IPR032304">
    <property type="entry name" value="Peptidase_S8_N"/>
</dbReference>
<evidence type="ECO:0000259" key="7">
    <source>
        <dbReference type="Pfam" id="PF18962"/>
    </source>
</evidence>
<feature type="domain" description="Peptidase S8/S53" evidence="5">
    <location>
        <begin position="185"/>
        <end position="461"/>
    </location>
</feature>
<dbReference type="STRING" id="709991.Odosp_1764"/>
<dbReference type="GO" id="GO:0016020">
    <property type="term" value="C:membrane"/>
    <property type="evidence" value="ECO:0007669"/>
    <property type="project" value="TreeGrafter"/>
</dbReference>
<keyword evidence="1 4" id="KW-0645">Protease</keyword>
<dbReference type="GO" id="GO:0004252">
    <property type="term" value="F:serine-type endopeptidase activity"/>
    <property type="evidence" value="ECO:0007669"/>
    <property type="project" value="UniProtKB-UniRule"/>
</dbReference>
<dbReference type="GeneID" id="61274990"/>
<dbReference type="PROSITE" id="PS00138">
    <property type="entry name" value="SUBTILASE_SER"/>
    <property type="match status" value="1"/>
</dbReference>
<evidence type="ECO:0000256" key="3">
    <source>
        <dbReference type="ARBA" id="ARBA00022825"/>
    </source>
</evidence>
<dbReference type="PANTHER" id="PTHR42884:SF14">
    <property type="entry name" value="NEUROENDOCRINE CONVERTASE 1"/>
    <property type="match status" value="1"/>
</dbReference>
<dbReference type="Pfam" id="PF00082">
    <property type="entry name" value="Peptidase_S8"/>
    <property type="match status" value="1"/>
</dbReference>
<dbReference type="InterPro" id="IPR023828">
    <property type="entry name" value="Peptidase_S8_Ser-AS"/>
</dbReference>
<evidence type="ECO:0000259" key="5">
    <source>
        <dbReference type="Pfam" id="PF00082"/>
    </source>
</evidence>
<evidence type="ECO:0000256" key="2">
    <source>
        <dbReference type="ARBA" id="ARBA00022801"/>
    </source>
</evidence>